<feature type="transmembrane region" description="Helical" evidence="7">
    <location>
        <begin position="307"/>
        <end position="328"/>
    </location>
</feature>
<keyword evidence="10" id="KW-1185">Reference proteome</keyword>
<evidence type="ECO:0000256" key="7">
    <source>
        <dbReference type="RuleBase" id="RU363032"/>
    </source>
</evidence>
<feature type="transmembrane region" description="Helical" evidence="7">
    <location>
        <begin position="136"/>
        <end position="162"/>
    </location>
</feature>
<keyword evidence="4 7" id="KW-0812">Transmembrane</keyword>
<organism evidence="9 10">
    <name type="scientific">Glutamicibacter arilaitensis (strain DSM 16368 / CIP 108037 / IAM 15318 / JCM 13566 / NCIMB 14258 / Re117)</name>
    <name type="common">Arthrobacter arilaitensis</name>
    <dbReference type="NCBI Taxonomy" id="861360"/>
    <lineage>
        <taxon>Bacteria</taxon>
        <taxon>Bacillati</taxon>
        <taxon>Actinomycetota</taxon>
        <taxon>Actinomycetes</taxon>
        <taxon>Micrococcales</taxon>
        <taxon>Micrococcaceae</taxon>
        <taxon>Glutamicibacter</taxon>
    </lineage>
</organism>
<accession>A0ABM9PVC0</accession>
<feature type="transmembrane region" description="Helical" evidence="7">
    <location>
        <begin position="174"/>
        <end position="193"/>
    </location>
</feature>
<protein>
    <submittedName>
        <fullName evidence="9">Dipeptide/oligopeptide ABC transporter, inner membrane subunit</fullName>
    </submittedName>
</protein>
<dbReference type="InterPro" id="IPR000515">
    <property type="entry name" value="MetI-like"/>
</dbReference>
<evidence type="ECO:0000259" key="8">
    <source>
        <dbReference type="PROSITE" id="PS50928"/>
    </source>
</evidence>
<dbReference type="Pfam" id="PF00528">
    <property type="entry name" value="BPD_transp_1"/>
    <property type="match status" value="1"/>
</dbReference>
<sequence>MPENQNFNPEDGLPIRSNRAGKVSKYKIEHYVAPLDEAPLQAVDSVKETGKPLSMWAEAWRSLRKQPLFIISTVMILAVVIVAAFPQLFTSIDPNGNQACLLENSNEPGRAGHFMGFNLQGCDIYARTIYGTRASLLVGLFTTIIVVLLGGAIGALAGYYGGWIDIILARLGDIFFALPLILGAIIVMQLPAFRENRSVWTVIVTLSIFGWPQLARITRGAVIEARNADFVKASRALGLSKFSALVKHVIPNSLAPIIVVATVNLGVYIVAEATLSFLGVGLPPDVMSWGNDISSAQTQLRNNPTMLMWPALFLSITVLSFIMLGDAVRDALDPKARKGA</sequence>
<feature type="transmembrane region" description="Helical" evidence="7">
    <location>
        <begin position="249"/>
        <end position="271"/>
    </location>
</feature>
<proteinExistence type="inferred from homology"/>
<comment type="similarity">
    <text evidence="7">Belongs to the binding-protein-dependent transport system permease family.</text>
</comment>
<dbReference type="InterPro" id="IPR035906">
    <property type="entry name" value="MetI-like_sf"/>
</dbReference>
<dbReference type="PROSITE" id="PS50928">
    <property type="entry name" value="ABC_TM1"/>
    <property type="match status" value="1"/>
</dbReference>
<dbReference type="Proteomes" id="UP000006878">
    <property type="component" value="Chromosome"/>
</dbReference>
<evidence type="ECO:0000313" key="10">
    <source>
        <dbReference type="Proteomes" id="UP000006878"/>
    </source>
</evidence>
<evidence type="ECO:0000313" key="9">
    <source>
        <dbReference type="EMBL" id="CBT75201.1"/>
    </source>
</evidence>
<name>A0ABM9PVC0_GLUAR</name>
<keyword evidence="2 7" id="KW-0813">Transport</keyword>
<dbReference type="Pfam" id="PF12911">
    <property type="entry name" value="OppC_N"/>
    <property type="match status" value="1"/>
</dbReference>
<keyword evidence="6 7" id="KW-0472">Membrane</keyword>
<dbReference type="GeneID" id="303184591"/>
<comment type="subcellular location">
    <subcellularLocation>
        <location evidence="1 7">Cell membrane</location>
        <topology evidence="1 7">Multi-pass membrane protein</topology>
    </subcellularLocation>
</comment>
<dbReference type="RefSeq" id="WP_013348345.1">
    <property type="nucleotide sequence ID" value="NC_014550.1"/>
</dbReference>
<feature type="transmembrane region" description="Helical" evidence="7">
    <location>
        <begin position="68"/>
        <end position="89"/>
    </location>
</feature>
<feature type="transmembrane region" description="Helical" evidence="7">
    <location>
        <begin position="199"/>
        <end position="217"/>
    </location>
</feature>
<reference evidence="10" key="1">
    <citation type="journal article" date="2010" name="PLoS ONE">
        <title>The Arthrobacter arilaitensis Re117 genome sequence reveals its genetic adaptation to the surface of cheese.</title>
        <authorList>
            <person name="Monnet C."/>
            <person name="Loux V."/>
            <person name="Gibrat J.F."/>
            <person name="Spinnler E."/>
            <person name="Barbe V."/>
            <person name="Vacherie B."/>
            <person name="Gavory F."/>
            <person name="Gourbeyre E."/>
            <person name="Siguier P."/>
            <person name="Chandler M."/>
            <person name="Elleuch R."/>
            <person name="Irlinger F."/>
            <person name="Vallaeys T."/>
        </authorList>
    </citation>
    <scope>NUCLEOTIDE SEQUENCE</scope>
    <source>
        <strain evidence="10">DSM 16368 / CIP 108037 / IAM 15318 / JCM 13566 / Re117</strain>
    </source>
</reference>
<dbReference type="SUPFAM" id="SSF161098">
    <property type="entry name" value="MetI-like"/>
    <property type="match status" value="1"/>
</dbReference>
<feature type="domain" description="ABC transmembrane type-1" evidence="8">
    <location>
        <begin position="132"/>
        <end position="325"/>
    </location>
</feature>
<keyword evidence="5 7" id="KW-1133">Transmembrane helix</keyword>
<dbReference type="InterPro" id="IPR025966">
    <property type="entry name" value="OppC_N"/>
</dbReference>
<evidence type="ECO:0000256" key="5">
    <source>
        <dbReference type="ARBA" id="ARBA00022989"/>
    </source>
</evidence>
<dbReference type="InterPro" id="IPR050366">
    <property type="entry name" value="BP-dependent_transpt_permease"/>
</dbReference>
<keyword evidence="3" id="KW-1003">Cell membrane</keyword>
<dbReference type="PANTHER" id="PTHR43386:SF6">
    <property type="entry name" value="ABC TRANSPORTER PERMEASE PROTEIN"/>
    <property type="match status" value="1"/>
</dbReference>
<reference evidence="10" key="2">
    <citation type="submission" date="2010-07" db="EMBL/GenBank/DDBJ databases">
        <title>Complete genome sequence of Arthrobacter arilaitensis (strain DSM 16368 / CIP 108037 / JCM 13566 / Re117).</title>
        <authorList>
            <person name="Genoscope."/>
        </authorList>
    </citation>
    <scope>NUCLEOTIDE SEQUENCE [LARGE SCALE GENOMIC DNA]</scope>
    <source>
        <strain evidence="10">DSM 16368 / CIP 108037 / IAM 15318 / JCM 13566 / Re117</strain>
    </source>
</reference>
<dbReference type="EMBL" id="FQ311875">
    <property type="protein sequence ID" value="CBT75201.1"/>
    <property type="molecule type" value="Genomic_DNA"/>
</dbReference>
<evidence type="ECO:0000256" key="6">
    <source>
        <dbReference type="ARBA" id="ARBA00023136"/>
    </source>
</evidence>
<evidence type="ECO:0000256" key="3">
    <source>
        <dbReference type="ARBA" id="ARBA00022475"/>
    </source>
</evidence>
<evidence type="ECO:0000256" key="1">
    <source>
        <dbReference type="ARBA" id="ARBA00004651"/>
    </source>
</evidence>
<dbReference type="CDD" id="cd06261">
    <property type="entry name" value="TM_PBP2"/>
    <property type="match status" value="1"/>
</dbReference>
<dbReference type="Gene3D" id="1.10.3720.10">
    <property type="entry name" value="MetI-like"/>
    <property type="match status" value="1"/>
</dbReference>
<dbReference type="PANTHER" id="PTHR43386">
    <property type="entry name" value="OLIGOPEPTIDE TRANSPORT SYSTEM PERMEASE PROTEIN APPC"/>
    <property type="match status" value="1"/>
</dbReference>
<evidence type="ECO:0000256" key="4">
    <source>
        <dbReference type="ARBA" id="ARBA00022692"/>
    </source>
</evidence>
<evidence type="ECO:0000256" key="2">
    <source>
        <dbReference type="ARBA" id="ARBA00022448"/>
    </source>
</evidence>
<gene>
    <name evidence="9" type="ordered locus">AARI_09840</name>
</gene>